<evidence type="ECO:0000313" key="5">
    <source>
        <dbReference type="Proteomes" id="UP001189624"/>
    </source>
</evidence>
<evidence type="ECO:0000256" key="3">
    <source>
        <dbReference type="PROSITE-ProRule" id="PRU00708"/>
    </source>
</evidence>
<dbReference type="Pfam" id="PF13041">
    <property type="entry name" value="PPR_2"/>
    <property type="match status" value="1"/>
</dbReference>
<feature type="repeat" description="PPR" evidence="3">
    <location>
        <begin position="367"/>
        <end position="401"/>
    </location>
</feature>
<feature type="repeat" description="PPR" evidence="3">
    <location>
        <begin position="402"/>
        <end position="436"/>
    </location>
</feature>
<dbReference type="GO" id="GO:0031930">
    <property type="term" value="P:mitochondria-nucleus signaling pathway"/>
    <property type="evidence" value="ECO:0007669"/>
    <property type="project" value="TreeGrafter"/>
</dbReference>
<dbReference type="InterPro" id="IPR002885">
    <property type="entry name" value="PPR_rpt"/>
</dbReference>
<dbReference type="PROSITE" id="PS51375">
    <property type="entry name" value="PPR"/>
    <property type="match status" value="6"/>
</dbReference>
<dbReference type="NCBIfam" id="TIGR00756">
    <property type="entry name" value="PPR"/>
    <property type="match status" value="5"/>
</dbReference>
<dbReference type="Gene3D" id="1.25.40.10">
    <property type="entry name" value="Tetratricopeptide repeat domain"/>
    <property type="match status" value="4"/>
</dbReference>
<accession>A0AA86RVU9</accession>
<dbReference type="AlphaFoldDB" id="A0AA86RVU9"/>
<keyword evidence="2" id="KW-0677">Repeat</keyword>
<protein>
    <recommendedName>
        <fullName evidence="6">Pentatricopeptide repeat-containing protein</fullName>
    </recommendedName>
</protein>
<feature type="repeat" description="PPR" evidence="3">
    <location>
        <begin position="225"/>
        <end position="261"/>
    </location>
</feature>
<evidence type="ECO:0000313" key="4">
    <source>
        <dbReference type="EMBL" id="CAJ1809781.1"/>
    </source>
</evidence>
<name>A0AA86RVU9_9FABA</name>
<dbReference type="PANTHER" id="PTHR47936">
    <property type="entry name" value="PPR_LONG DOMAIN-CONTAINING PROTEIN"/>
    <property type="match status" value="1"/>
</dbReference>
<feature type="repeat" description="PPR" evidence="3">
    <location>
        <begin position="332"/>
        <end position="366"/>
    </location>
</feature>
<dbReference type="PANTHER" id="PTHR47936:SF1">
    <property type="entry name" value="PENTATRICOPEPTIDE REPEAT-CONTAINING PROTEIN GUN1, CHLOROPLASTIC"/>
    <property type="match status" value="1"/>
</dbReference>
<comment type="similarity">
    <text evidence="1">Belongs to the PPR family. P subfamily.</text>
</comment>
<dbReference type="Pfam" id="PF13812">
    <property type="entry name" value="PPR_3"/>
    <property type="match status" value="1"/>
</dbReference>
<reference evidence="4" key="1">
    <citation type="submission" date="2023-10" db="EMBL/GenBank/DDBJ databases">
        <authorList>
            <person name="Domelevo Entfellner J.-B."/>
        </authorList>
    </citation>
    <scope>NUCLEOTIDE SEQUENCE</scope>
</reference>
<proteinExistence type="inferred from homology"/>
<organism evidence="4 5">
    <name type="scientific">Sphenostylis stenocarpa</name>
    <dbReference type="NCBI Taxonomy" id="92480"/>
    <lineage>
        <taxon>Eukaryota</taxon>
        <taxon>Viridiplantae</taxon>
        <taxon>Streptophyta</taxon>
        <taxon>Embryophyta</taxon>
        <taxon>Tracheophyta</taxon>
        <taxon>Spermatophyta</taxon>
        <taxon>Magnoliopsida</taxon>
        <taxon>eudicotyledons</taxon>
        <taxon>Gunneridae</taxon>
        <taxon>Pentapetalae</taxon>
        <taxon>rosids</taxon>
        <taxon>fabids</taxon>
        <taxon>Fabales</taxon>
        <taxon>Fabaceae</taxon>
        <taxon>Papilionoideae</taxon>
        <taxon>50 kb inversion clade</taxon>
        <taxon>NPAAA clade</taxon>
        <taxon>indigoferoid/millettioid clade</taxon>
        <taxon>Phaseoleae</taxon>
        <taxon>Sphenostylis</taxon>
    </lineage>
</organism>
<dbReference type="Proteomes" id="UP001189624">
    <property type="component" value="Chromosome 1"/>
</dbReference>
<feature type="repeat" description="PPR" evidence="3">
    <location>
        <begin position="190"/>
        <end position="224"/>
    </location>
</feature>
<dbReference type="InterPro" id="IPR011990">
    <property type="entry name" value="TPR-like_helical_dom_sf"/>
</dbReference>
<evidence type="ECO:0008006" key="6">
    <source>
        <dbReference type="Google" id="ProtNLM"/>
    </source>
</evidence>
<dbReference type="Pfam" id="PF01535">
    <property type="entry name" value="PPR"/>
    <property type="match status" value="2"/>
</dbReference>
<evidence type="ECO:0000256" key="2">
    <source>
        <dbReference type="ARBA" id="ARBA00022737"/>
    </source>
</evidence>
<dbReference type="GO" id="GO:0010019">
    <property type="term" value="P:chloroplast-nucleus signaling pathway"/>
    <property type="evidence" value="ECO:0007669"/>
    <property type="project" value="TreeGrafter"/>
</dbReference>
<keyword evidence="5" id="KW-1185">Reference proteome</keyword>
<feature type="repeat" description="PPR" evidence="3">
    <location>
        <begin position="297"/>
        <end position="331"/>
    </location>
</feature>
<dbReference type="EMBL" id="OY731398">
    <property type="protein sequence ID" value="CAJ1809781.1"/>
    <property type="molecule type" value="Genomic_DNA"/>
</dbReference>
<sequence length="501" mass="56779">MVRHPLSKRANKYLRKFKKWPHSPYKTSWHHNFGEQQAIQNLKQATLEMGSSQQHQPQTRNLPYPFLLSTLLDSFKAYNCDPTPKAYYFVIKTLTNTSQLQDIPPVLDHLEHLEKFETPESILVYLIRFYGLADRVQDAVDLFFRIPRFRCTPTVCSLNLVLSLLCRKKDCLKMVPEILLKSQHMNIRVEESTFRVLIKALCRIKRLGYATEMLNCMIEDGYGLDETICSLIISSLCEQKDMTSVEALVVWRDMRKLGFCPGVMDYTNIIRFLVKEGKGMDALDILNQQKQDGIKPDVVCYTMVLSGMVAEGEYVKLDALFDEILVFGLVPDVYTYNVYINGLCKQNNVDEALKIVASMEELECKPNVVTCNTLLGALCVAGDLGKAREVMKEMGWKGVGLNLHSYRIMLDGLVGKGEIGEACVLLQEMLEKCFFPRSSTFDNIIFLMCQKGLISEATELTNKIVAKSFVPGARAWEALLLKSGSKLGYSESTFSGLLAQN</sequence>
<gene>
    <name evidence="4" type="ORF">AYBTSS11_LOCUS863</name>
</gene>
<dbReference type="GO" id="GO:0009507">
    <property type="term" value="C:chloroplast"/>
    <property type="evidence" value="ECO:0007669"/>
    <property type="project" value="TreeGrafter"/>
</dbReference>
<evidence type="ECO:0000256" key="1">
    <source>
        <dbReference type="ARBA" id="ARBA00007626"/>
    </source>
</evidence>
<dbReference type="Gramene" id="rna-AYBTSS11_LOCUS863">
    <property type="protein sequence ID" value="CAJ1809781.1"/>
    <property type="gene ID" value="gene-AYBTSS11_LOCUS863"/>
</dbReference>